<evidence type="ECO:0000313" key="2">
    <source>
        <dbReference type="Proteomes" id="UP000315914"/>
    </source>
</evidence>
<protein>
    <submittedName>
        <fullName evidence="1">Uncharacterized protein</fullName>
    </submittedName>
</protein>
<accession>A0A560HUR6</accession>
<sequence length="70" mass="8054">MATWKRRYSTVPIAKWQQKANLIGKETNRLSAAAARDDLNQMDYLDDAIIEALSDFDGWVQQQIDRARGK</sequence>
<name>A0A560HUR6_9BRAD</name>
<dbReference type="Proteomes" id="UP000315914">
    <property type="component" value="Unassembled WGS sequence"/>
</dbReference>
<evidence type="ECO:0000313" key="1">
    <source>
        <dbReference type="EMBL" id="TWB67901.1"/>
    </source>
</evidence>
<keyword evidence="2" id="KW-1185">Reference proteome</keyword>
<reference evidence="1 2" key="1">
    <citation type="submission" date="2019-06" db="EMBL/GenBank/DDBJ databases">
        <title>Genomic Encyclopedia of Type Strains, Phase IV (KMG-V): Genome sequencing to study the core and pangenomes of soil and plant-associated prokaryotes.</title>
        <authorList>
            <person name="Whitman W."/>
        </authorList>
    </citation>
    <scope>NUCLEOTIDE SEQUENCE [LARGE SCALE GENOMIC DNA]</scope>
    <source>
        <strain evidence="1 2">BR 10556</strain>
    </source>
</reference>
<dbReference type="STRING" id="1399419.A5906_08230"/>
<dbReference type="EMBL" id="VITW01000013">
    <property type="protein sequence ID" value="TWB67901.1"/>
    <property type="molecule type" value="Genomic_DNA"/>
</dbReference>
<gene>
    <name evidence="1" type="ORF">FBZ95_11322</name>
</gene>
<dbReference type="AlphaFoldDB" id="A0A560HUR6"/>
<comment type="caution">
    <text evidence="1">The sequence shown here is derived from an EMBL/GenBank/DDBJ whole genome shotgun (WGS) entry which is preliminary data.</text>
</comment>
<organism evidence="1 2">
    <name type="scientific">Bradyrhizobium sacchari</name>
    <dbReference type="NCBI Taxonomy" id="1399419"/>
    <lineage>
        <taxon>Bacteria</taxon>
        <taxon>Pseudomonadati</taxon>
        <taxon>Pseudomonadota</taxon>
        <taxon>Alphaproteobacteria</taxon>
        <taxon>Hyphomicrobiales</taxon>
        <taxon>Nitrobacteraceae</taxon>
        <taxon>Bradyrhizobium</taxon>
    </lineage>
</organism>
<proteinExistence type="predicted"/>